<evidence type="ECO:0000313" key="3">
    <source>
        <dbReference type="Proteomes" id="UP000276588"/>
    </source>
</evidence>
<comment type="caution">
    <text evidence="2">The sequence shown here is derived from an EMBL/GenBank/DDBJ whole genome shotgun (WGS) entry which is preliminary data.</text>
</comment>
<dbReference type="PANTHER" id="PTHR40072">
    <property type="entry name" value="MOLYBDOPTERIN-GUANINE DINUCLEOTIDE BIOSYNTHESIS ADAPTER PROTEIN-RELATED"/>
    <property type="match status" value="1"/>
</dbReference>
<name>A0A3A6Q9F5_9EURY</name>
<dbReference type="NCBIfam" id="TIGR00176">
    <property type="entry name" value="mobB"/>
    <property type="match status" value="1"/>
</dbReference>
<dbReference type="InterPro" id="IPR027417">
    <property type="entry name" value="P-loop_NTPase"/>
</dbReference>
<dbReference type="OrthoDB" id="9014at2157"/>
<protein>
    <submittedName>
        <fullName evidence="2">Molybdopterin-guanine dinucleotide biosynthesis protein B</fullName>
    </submittedName>
</protein>
<dbReference type="RefSeq" id="WP_120102279.1">
    <property type="nucleotide sequence ID" value="NZ_QKNY01000007.1"/>
</dbReference>
<gene>
    <name evidence="2" type="primary">mobB</name>
    <name evidence="2" type="ORF">DM826_05325</name>
</gene>
<dbReference type="InterPro" id="IPR004435">
    <property type="entry name" value="MobB_dom"/>
</dbReference>
<sequence>MHPPLCIVGPSDAGKTTLLESLVAELADAGRVGTIKSIHHDIEIDTPGKDTHRHRTAGADTVVGLTPSLSFEITPGGKDAADSEVDLLESTVDDLRAAGYEFVLIEGFHSAPYPKLVVGDRPVAPPVVARGPPTAFDVAALATAMIEGTLVDVDADSV</sequence>
<feature type="domain" description="Molybdopterin-guanine dinucleotide biosynthesis protein B (MobB)" evidence="1">
    <location>
        <begin position="5"/>
        <end position="121"/>
    </location>
</feature>
<evidence type="ECO:0000313" key="2">
    <source>
        <dbReference type="EMBL" id="RJX43674.1"/>
    </source>
</evidence>
<dbReference type="InterPro" id="IPR052539">
    <property type="entry name" value="MGD_biosynthesis_adapter"/>
</dbReference>
<dbReference type="EMBL" id="QKNY01000007">
    <property type="protein sequence ID" value="RJX43674.1"/>
    <property type="molecule type" value="Genomic_DNA"/>
</dbReference>
<proteinExistence type="predicted"/>
<dbReference type="Proteomes" id="UP000276588">
    <property type="component" value="Unassembled WGS sequence"/>
</dbReference>
<evidence type="ECO:0000259" key="1">
    <source>
        <dbReference type="Pfam" id="PF03205"/>
    </source>
</evidence>
<keyword evidence="3" id="KW-1185">Reference proteome</keyword>
<dbReference type="SUPFAM" id="SSF52540">
    <property type="entry name" value="P-loop containing nucleoside triphosphate hydrolases"/>
    <property type="match status" value="1"/>
</dbReference>
<dbReference type="Gene3D" id="3.40.50.300">
    <property type="entry name" value="P-loop containing nucleotide triphosphate hydrolases"/>
    <property type="match status" value="1"/>
</dbReference>
<organism evidence="2 3">
    <name type="scientific">Halonotius aquaticus</name>
    <dbReference type="NCBI Taxonomy" id="2216978"/>
    <lineage>
        <taxon>Archaea</taxon>
        <taxon>Methanobacteriati</taxon>
        <taxon>Methanobacteriota</taxon>
        <taxon>Stenosarchaea group</taxon>
        <taxon>Halobacteria</taxon>
        <taxon>Halobacteriales</taxon>
        <taxon>Haloferacaceae</taxon>
        <taxon>Halonotius</taxon>
    </lineage>
</organism>
<dbReference type="GO" id="GO:0006777">
    <property type="term" value="P:Mo-molybdopterin cofactor biosynthetic process"/>
    <property type="evidence" value="ECO:0007669"/>
    <property type="project" value="InterPro"/>
</dbReference>
<dbReference type="GO" id="GO:0005525">
    <property type="term" value="F:GTP binding"/>
    <property type="evidence" value="ECO:0007669"/>
    <property type="project" value="InterPro"/>
</dbReference>
<dbReference type="AlphaFoldDB" id="A0A3A6Q9F5"/>
<dbReference type="PANTHER" id="PTHR40072:SF1">
    <property type="entry name" value="MOLYBDOPTERIN-GUANINE DINUCLEOTIDE BIOSYNTHESIS ADAPTER PROTEIN"/>
    <property type="match status" value="1"/>
</dbReference>
<accession>A0A3A6Q9F5</accession>
<dbReference type="Pfam" id="PF03205">
    <property type="entry name" value="MobB"/>
    <property type="match status" value="1"/>
</dbReference>
<reference evidence="2 3" key="1">
    <citation type="submission" date="2018-06" db="EMBL/GenBank/DDBJ databases">
        <title>Halonotius sp. F13-13 a new haloarchaeeon isolated from a solar saltern from Isla Cristina, Huelva, Spain.</title>
        <authorList>
            <person name="Duran-Viseras A."/>
            <person name="Sanchez-Porro C."/>
            <person name="Ventosa A."/>
        </authorList>
    </citation>
    <scope>NUCLEOTIDE SEQUENCE [LARGE SCALE GENOMIC DNA]</scope>
    <source>
        <strain evidence="2 3">F13-13</strain>
    </source>
</reference>